<dbReference type="SUPFAM" id="SSF47598">
    <property type="entry name" value="Ribbon-helix-helix"/>
    <property type="match status" value="1"/>
</dbReference>
<gene>
    <name evidence="1" type="ORF">D3242_25950</name>
</gene>
<dbReference type="InterPro" id="IPR005569">
    <property type="entry name" value="Arc_DNA-bd_dom"/>
</dbReference>
<evidence type="ECO:0000313" key="1">
    <source>
        <dbReference type="EMBL" id="RJT30163.1"/>
    </source>
</evidence>
<dbReference type="GO" id="GO:0003677">
    <property type="term" value="F:DNA binding"/>
    <property type="evidence" value="ECO:0007669"/>
    <property type="project" value="UniProtKB-KW"/>
</dbReference>
<dbReference type="AlphaFoldDB" id="A0A6M7TFQ4"/>
<dbReference type="EMBL" id="QZXA01000011">
    <property type="protein sequence ID" value="RJT30163.1"/>
    <property type="molecule type" value="Genomic_DNA"/>
</dbReference>
<sequence>MVNRSNPEQFQLRLPPGLRERIKAHADENGRSTNAEIVRVLEREFPEPWKLEERVDQLHGLLTILGKAMPKDAADEVVQHVHETLTAIAVGRTTDVDDDTRDEILRGLVRWEGKALKDAEGQGLPPAFLRRSKT</sequence>
<protein>
    <submittedName>
        <fullName evidence="1">Arc family DNA-binding protein</fullName>
    </submittedName>
</protein>
<proteinExistence type="predicted"/>
<dbReference type="GO" id="GO:0006355">
    <property type="term" value="P:regulation of DNA-templated transcription"/>
    <property type="evidence" value="ECO:0007669"/>
    <property type="project" value="InterPro"/>
</dbReference>
<dbReference type="InterPro" id="IPR010985">
    <property type="entry name" value="Ribbon_hlx_hlx"/>
</dbReference>
<accession>A0A6M7TFQ4</accession>
<comment type="caution">
    <text evidence="1">The sequence shown here is derived from an EMBL/GenBank/DDBJ whole genome shotgun (WGS) entry which is preliminary data.</text>
</comment>
<keyword evidence="1" id="KW-0238">DNA-binding</keyword>
<reference evidence="1 2" key="1">
    <citation type="submission" date="2018-09" db="EMBL/GenBank/DDBJ databases">
        <title>Mesorhizobium carmichaelinearum sp. nov. isolated from Carmichaelinea spp. root nodules in New Zealand.</title>
        <authorList>
            <person name="De Meyer S.E."/>
        </authorList>
    </citation>
    <scope>NUCLEOTIDE SEQUENCE [LARGE SCALE GENOMIC DNA]</scope>
    <source>
        <strain evidence="1 2">LMG 28313</strain>
    </source>
</reference>
<keyword evidence="2" id="KW-1185">Reference proteome</keyword>
<dbReference type="Pfam" id="PF03869">
    <property type="entry name" value="Arc"/>
    <property type="match status" value="1"/>
</dbReference>
<name>A0A6M7TFQ4_9HYPH</name>
<evidence type="ECO:0000313" key="2">
    <source>
        <dbReference type="Proteomes" id="UP000275530"/>
    </source>
</evidence>
<dbReference type="Gene3D" id="1.10.1220.10">
    <property type="entry name" value="Met repressor-like"/>
    <property type="match status" value="1"/>
</dbReference>
<dbReference type="InterPro" id="IPR013321">
    <property type="entry name" value="Arc_rbn_hlx_hlx"/>
</dbReference>
<dbReference type="Proteomes" id="UP000275530">
    <property type="component" value="Unassembled WGS sequence"/>
</dbReference>
<organism evidence="1 2">
    <name type="scientific">Mesorhizobium jarvisii</name>
    <dbReference type="NCBI Taxonomy" id="1777867"/>
    <lineage>
        <taxon>Bacteria</taxon>
        <taxon>Pseudomonadati</taxon>
        <taxon>Pseudomonadota</taxon>
        <taxon>Alphaproteobacteria</taxon>
        <taxon>Hyphomicrobiales</taxon>
        <taxon>Phyllobacteriaceae</taxon>
        <taxon>Mesorhizobium</taxon>
    </lineage>
</organism>